<protein>
    <submittedName>
        <fullName evidence="6">LysR family transcriptional regulator</fullName>
    </submittedName>
</protein>
<dbReference type="Proteomes" id="UP000215405">
    <property type="component" value="Unassembled WGS sequence"/>
</dbReference>
<dbReference type="RefSeq" id="WP_094077284.1">
    <property type="nucleotide sequence ID" value="NZ_NBYO01000002.1"/>
</dbReference>
<reference evidence="7" key="1">
    <citation type="journal article" date="2017" name="Int. J. Syst. Evol. Microbiol.">
        <title>Notoacmeibacter marinus gen. nov., sp. nov., isolated from the gut of a limpet and proposal of Notoacmeibacteraceae fam. nov. in the order Rhizobiales of the class Alphaproteobacteria.</title>
        <authorList>
            <person name="Huang Z."/>
            <person name="Guo F."/>
            <person name="Lai Q."/>
        </authorList>
    </citation>
    <scope>NUCLEOTIDE SEQUENCE [LARGE SCALE GENOMIC DNA]</scope>
    <source>
        <strain evidence="7">XMTR2A4</strain>
    </source>
</reference>
<dbReference type="FunFam" id="1.10.10.10:FF:000001">
    <property type="entry name" value="LysR family transcriptional regulator"/>
    <property type="match status" value="1"/>
</dbReference>
<comment type="caution">
    <text evidence="6">The sequence shown here is derived from an EMBL/GenBank/DDBJ whole genome shotgun (WGS) entry which is preliminary data.</text>
</comment>
<keyword evidence="7" id="KW-1185">Reference proteome</keyword>
<keyword evidence="4" id="KW-0804">Transcription</keyword>
<evidence type="ECO:0000256" key="2">
    <source>
        <dbReference type="ARBA" id="ARBA00023015"/>
    </source>
</evidence>
<dbReference type="CDD" id="cd08422">
    <property type="entry name" value="PBP2_CrgA_like"/>
    <property type="match status" value="1"/>
</dbReference>
<dbReference type="PANTHER" id="PTHR30537">
    <property type="entry name" value="HTH-TYPE TRANSCRIPTIONAL REGULATOR"/>
    <property type="match status" value="1"/>
</dbReference>
<dbReference type="InterPro" id="IPR000847">
    <property type="entry name" value="LysR_HTH_N"/>
</dbReference>
<dbReference type="InterPro" id="IPR058163">
    <property type="entry name" value="LysR-type_TF_proteobact-type"/>
</dbReference>
<keyword evidence="3" id="KW-0238">DNA-binding</keyword>
<evidence type="ECO:0000313" key="7">
    <source>
        <dbReference type="Proteomes" id="UP000215405"/>
    </source>
</evidence>
<dbReference type="Pfam" id="PF03466">
    <property type="entry name" value="LysR_substrate"/>
    <property type="match status" value="1"/>
</dbReference>
<sequence length="306" mass="34036">MAYLDNVRTFTRIYELGSMSAAARDLHISPAVASARISQLEQHLDVRLFQRTTRSLSPTEQGRIFYEGARRIIEAVEDAEAGVSAVTGAPAGTLFVATPLGLGRRFVAPAMVDFRASFPRISVRLRLSDRKVDLAAEGLDIAFFLGRPRDSNLRIRNIAECPRVLVASPSYIASRGHPLKGDEIADGRHDCLNLRFPGASEYRWSLQAEDGEHAYSVRGPLECDDGDVLTDWALAGLGIAMKPLFEVADHLEEGRLIEVCEQTPPVPVQLACLYIHRRHQDPKSRLFMNFMIDRILAQMRDPDVPS</sequence>
<evidence type="ECO:0000256" key="1">
    <source>
        <dbReference type="ARBA" id="ARBA00009437"/>
    </source>
</evidence>
<dbReference type="GO" id="GO:0003700">
    <property type="term" value="F:DNA-binding transcription factor activity"/>
    <property type="evidence" value="ECO:0007669"/>
    <property type="project" value="InterPro"/>
</dbReference>
<dbReference type="PANTHER" id="PTHR30537:SF5">
    <property type="entry name" value="HTH-TYPE TRANSCRIPTIONAL ACTIVATOR TTDR-RELATED"/>
    <property type="match status" value="1"/>
</dbReference>
<dbReference type="Gene3D" id="3.40.190.290">
    <property type="match status" value="1"/>
</dbReference>
<dbReference type="Pfam" id="PF00126">
    <property type="entry name" value="HTH_1"/>
    <property type="match status" value="1"/>
</dbReference>
<evidence type="ECO:0000313" key="6">
    <source>
        <dbReference type="EMBL" id="OXT00457.1"/>
    </source>
</evidence>
<dbReference type="SUPFAM" id="SSF46785">
    <property type="entry name" value="Winged helix' DNA-binding domain"/>
    <property type="match status" value="1"/>
</dbReference>
<comment type="similarity">
    <text evidence="1">Belongs to the LysR transcriptional regulatory family.</text>
</comment>
<evidence type="ECO:0000256" key="4">
    <source>
        <dbReference type="ARBA" id="ARBA00023163"/>
    </source>
</evidence>
<evidence type="ECO:0000259" key="5">
    <source>
        <dbReference type="PROSITE" id="PS50931"/>
    </source>
</evidence>
<feature type="domain" description="HTH lysR-type" evidence="5">
    <location>
        <begin position="8"/>
        <end position="59"/>
    </location>
</feature>
<proteinExistence type="inferred from homology"/>
<dbReference type="SUPFAM" id="SSF53850">
    <property type="entry name" value="Periplasmic binding protein-like II"/>
    <property type="match status" value="1"/>
</dbReference>
<dbReference type="InterPro" id="IPR005119">
    <property type="entry name" value="LysR_subst-bd"/>
</dbReference>
<accession>A0A231UX73</accession>
<evidence type="ECO:0000256" key="3">
    <source>
        <dbReference type="ARBA" id="ARBA00023125"/>
    </source>
</evidence>
<dbReference type="GO" id="GO:0003677">
    <property type="term" value="F:DNA binding"/>
    <property type="evidence" value="ECO:0007669"/>
    <property type="project" value="UniProtKB-KW"/>
</dbReference>
<organism evidence="6 7">
    <name type="scientific">Notoacmeibacter marinus</name>
    <dbReference type="NCBI Taxonomy" id="1876515"/>
    <lineage>
        <taxon>Bacteria</taxon>
        <taxon>Pseudomonadati</taxon>
        <taxon>Pseudomonadota</taxon>
        <taxon>Alphaproteobacteria</taxon>
        <taxon>Hyphomicrobiales</taxon>
        <taxon>Notoacmeibacteraceae</taxon>
        <taxon>Notoacmeibacter</taxon>
    </lineage>
</organism>
<gene>
    <name evidence="6" type="ORF">B7H23_10060</name>
</gene>
<dbReference type="InterPro" id="IPR036388">
    <property type="entry name" value="WH-like_DNA-bd_sf"/>
</dbReference>
<name>A0A231UX73_9HYPH</name>
<dbReference type="AlphaFoldDB" id="A0A231UX73"/>
<dbReference type="EMBL" id="NBYO01000002">
    <property type="protein sequence ID" value="OXT00457.1"/>
    <property type="molecule type" value="Genomic_DNA"/>
</dbReference>
<dbReference type="Gene3D" id="1.10.10.10">
    <property type="entry name" value="Winged helix-like DNA-binding domain superfamily/Winged helix DNA-binding domain"/>
    <property type="match status" value="1"/>
</dbReference>
<dbReference type="InterPro" id="IPR036390">
    <property type="entry name" value="WH_DNA-bd_sf"/>
</dbReference>
<dbReference type="PROSITE" id="PS50931">
    <property type="entry name" value="HTH_LYSR"/>
    <property type="match status" value="1"/>
</dbReference>
<keyword evidence="2" id="KW-0805">Transcription regulation</keyword>